<evidence type="ECO:0000256" key="1">
    <source>
        <dbReference type="ARBA" id="ARBA00004141"/>
    </source>
</evidence>
<evidence type="ECO:0000313" key="7">
    <source>
        <dbReference type="EMBL" id="AFY97028.1"/>
    </source>
</evidence>
<dbReference type="eggNOG" id="ENOG5032U3K">
    <property type="taxonomic scope" value="Bacteria"/>
</dbReference>
<feature type="domain" description="Methylamine utilisation protein MauE" evidence="6">
    <location>
        <begin position="10"/>
        <end position="113"/>
    </location>
</feature>
<dbReference type="Proteomes" id="UP000010366">
    <property type="component" value="Plasmid pCHA6605.01"/>
</dbReference>
<dbReference type="GO" id="GO:0030416">
    <property type="term" value="P:methylamine metabolic process"/>
    <property type="evidence" value="ECO:0007669"/>
    <property type="project" value="InterPro"/>
</dbReference>
<dbReference type="InterPro" id="IPR009908">
    <property type="entry name" value="Methylamine_util_MauE"/>
</dbReference>
<keyword evidence="7" id="KW-0614">Plasmid</keyword>
<keyword evidence="3 5" id="KW-1133">Transmembrane helix</keyword>
<feature type="transmembrane region" description="Helical" evidence="5">
    <location>
        <begin position="131"/>
        <end position="147"/>
    </location>
</feature>
<feature type="transmembrane region" description="Helical" evidence="5">
    <location>
        <begin position="12"/>
        <end position="31"/>
    </location>
</feature>
<keyword evidence="8" id="KW-1185">Reference proteome</keyword>
<evidence type="ECO:0000313" key="8">
    <source>
        <dbReference type="Proteomes" id="UP000010366"/>
    </source>
</evidence>
<dbReference type="HOGENOM" id="CLU_125908_0_0_3"/>
<dbReference type="GO" id="GO:0016020">
    <property type="term" value="C:membrane"/>
    <property type="evidence" value="ECO:0007669"/>
    <property type="project" value="UniProtKB-SubCell"/>
</dbReference>
<evidence type="ECO:0000259" key="6">
    <source>
        <dbReference type="Pfam" id="PF07291"/>
    </source>
</evidence>
<dbReference type="RefSeq" id="WP_015328913.1">
    <property type="nucleotide sequence ID" value="NC_020053.1"/>
</dbReference>
<evidence type="ECO:0000256" key="4">
    <source>
        <dbReference type="ARBA" id="ARBA00023136"/>
    </source>
</evidence>
<evidence type="ECO:0000256" key="2">
    <source>
        <dbReference type="ARBA" id="ARBA00022692"/>
    </source>
</evidence>
<proteinExistence type="predicted"/>
<evidence type="ECO:0000256" key="3">
    <source>
        <dbReference type="ARBA" id="ARBA00022989"/>
    </source>
</evidence>
<keyword evidence="4 5" id="KW-0472">Membrane</keyword>
<dbReference type="AlphaFoldDB" id="K9UQR3"/>
<name>K9UQR3_CHAP6</name>
<accession>K9UQR3</accession>
<sequence>MKTIYNLHTAVTVNRVVLGLFFFVSGISNYLNFSIKNGFYQTVLTQKLQLWGPFPAGWQGVGPLPDLIAVPYGWLLPLAEIVLGALFAFNFWIEWTGLLLILLTFSIILAFGVVPAGTLFPNAAESFNKNIFFMTLVWICIAYDRYAKKMSQRRARSAEYDLAHADEFPGSGHSAEL</sequence>
<geneLocation type="plasmid" evidence="7 8">
    <name>pCHA6605.01</name>
</geneLocation>
<evidence type="ECO:0000256" key="5">
    <source>
        <dbReference type="SAM" id="Phobius"/>
    </source>
</evidence>
<feature type="transmembrane region" description="Helical" evidence="5">
    <location>
        <begin position="72"/>
        <end position="92"/>
    </location>
</feature>
<gene>
    <name evidence="7" type="ORF">Cha6605_6198</name>
</gene>
<keyword evidence="2 5" id="KW-0812">Transmembrane</keyword>
<dbReference type="PATRIC" id="fig|1173020.3.peg.7101"/>
<reference evidence="7 8" key="1">
    <citation type="submission" date="2012-05" db="EMBL/GenBank/DDBJ databases">
        <title>Noncontiguous Finished plasmid 1 of genome of Chamaesiphon sp. PCC 6605.</title>
        <authorList>
            <consortium name="US DOE Joint Genome Institute"/>
            <person name="Gugger M."/>
            <person name="Coursin T."/>
            <person name="Rippka R."/>
            <person name="Tandeau De Marsac N."/>
            <person name="Huntemann M."/>
            <person name="Wei C.-L."/>
            <person name="Han J."/>
            <person name="Detter J.C."/>
            <person name="Han C."/>
            <person name="Tapia R."/>
            <person name="Chen A."/>
            <person name="Kyrpides N."/>
            <person name="Mavromatis K."/>
            <person name="Markowitz V."/>
            <person name="Szeto E."/>
            <person name="Ivanova N."/>
            <person name="Pagani I."/>
            <person name="Pati A."/>
            <person name="Goodwin L."/>
            <person name="Nordberg H.P."/>
            <person name="Cantor M.N."/>
            <person name="Hua S.X."/>
            <person name="Woyke T."/>
            <person name="Kerfeld C.A."/>
        </authorList>
    </citation>
    <scope>NUCLEOTIDE SEQUENCE [LARGE SCALE GENOMIC DNA]</scope>
    <source>
        <strain evidence="8">ATCC 27169 / PCC 6605</strain>
        <plasmid evidence="8">Plasmid pCHA6605.01</plasmid>
    </source>
</reference>
<feature type="transmembrane region" description="Helical" evidence="5">
    <location>
        <begin position="99"/>
        <end position="119"/>
    </location>
</feature>
<protein>
    <submittedName>
        <fullName evidence="7">DoxX protein</fullName>
    </submittedName>
</protein>
<organism evidence="7 8">
    <name type="scientific">Chamaesiphon minutus (strain ATCC 27169 / PCC 6605)</name>
    <dbReference type="NCBI Taxonomy" id="1173020"/>
    <lineage>
        <taxon>Bacteria</taxon>
        <taxon>Bacillati</taxon>
        <taxon>Cyanobacteriota</taxon>
        <taxon>Cyanophyceae</taxon>
        <taxon>Gomontiellales</taxon>
        <taxon>Chamaesiphonaceae</taxon>
        <taxon>Chamaesiphon</taxon>
    </lineage>
</organism>
<dbReference type="Pfam" id="PF07291">
    <property type="entry name" value="MauE"/>
    <property type="match status" value="1"/>
</dbReference>
<comment type="subcellular location">
    <subcellularLocation>
        <location evidence="1">Membrane</location>
        <topology evidence="1">Multi-pass membrane protein</topology>
    </subcellularLocation>
</comment>
<dbReference type="EMBL" id="CP003601">
    <property type="protein sequence ID" value="AFY97028.1"/>
    <property type="molecule type" value="Genomic_DNA"/>
</dbReference>
<dbReference type="OrthoDB" id="573115at2"/>
<dbReference type="KEGG" id="cmp:Cha6605_6198"/>